<sequence length="79" mass="8134">MAVHAAGVETATAASAGDAASVAESVTKHFNMPGAQHSNDIDIGAITRNTAATFGDVDSDETTMLDALDNLCCMDMMEK</sequence>
<evidence type="ECO:0000313" key="1">
    <source>
        <dbReference type="EMBL" id="KAF4146876.1"/>
    </source>
</evidence>
<reference evidence="1" key="1">
    <citation type="submission" date="2020-03" db="EMBL/GenBank/DDBJ databases">
        <title>Hybrid Assembly of Korean Phytophthora infestans isolates.</title>
        <authorList>
            <person name="Prokchorchik M."/>
            <person name="Lee Y."/>
            <person name="Seo J."/>
            <person name="Cho J.-H."/>
            <person name="Park Y.-E."/>
            <person name="Jang D.-C."/>
            <person name="Im J.-S."/>
            <person name="Choi J.-G."/>
            <person name="Park H.-J."/>
            <person name="Lee G.-B."/>
            <person name="Lee Y.-G."/>
            <person name="Hong S.-Y."/>
            <person name="Cho K."/>
            <person name="Sohn K.H."/>
        </authorList>
    </citation>
    <scope>NUCLEOTIDE SEQUENCE</scope>
    <source>
        <strain evidence="1">KR_2_A2</strain>
    </source>
</reference>
<protein>
    <submittedName>
        <fullName evidence="1">Uncharacterized protein</fullName>
    </submittedName>
</protein>
<gene>
    <name evidence="1" type="ORF">GN958_ATG03928</name>
</gene>
<accession>A0A8S9V0C5</accession>
<dbReference type="EMBL" id="JAACNO010000546">
    <property type="protein sequence ID" value="KAF4146876.1"/>
    <property type="molecule type" value="Genomic_DNA"/>
</dbReference>
<evidence type="ECO:0000313" key="2">
    <source>
        <dbReference type="Proteomes" id="UP000704712"/>
    </source>
</evidence>
<comment type="caution">
    <text evidence="1">The sequence shown here is derived from an EMBL/GenBank/DDBJ whole genome shotgun (WGS) entry which is preliminary data.</text>
</comment>
<dbReference type="AlphaFoldDB" id="A0A8S9V0C5"/>
<name>A0A8S9V0C5_PHYIN</name>
<dbReference type="Proteomes" id="UP000704712">
    <property type="component" value="Unassembled WGS sequence"/>
</dbReference>
<organism evidence="1 2">
    <name type="scientific">Phytophthora infestans</name>
    <name type="common">Potato late blight agent</name>
    <name type="synonym">Botrytis infestans</name>
    <dbReference type="NCBI Taxonomy" id="4787"/>
    <lineage>
        <taxon>Eukaryota</taxon>
        <taxon>Sar</taxon>
        <taxon>Stramenopiles</taxon>
        <taxon>Oomycota</taxon>
        <taxon>Peronosporomycetes</taxon>
        <taxon>Peronosporales</taxon>
        <taxon>Peronosporaceae</taxon>
        <taxon>Phytophthora</taxon>
    </lineage>
</organism>
<proteinExistence type="predicted"/>